<evidence type="ECO:0000259" key="4">
    <source>
        <dbReference type="PROSITE" id="PS50195"/>
    </source>
</evidence>
<dbReference type="InterPro" id="IPR036305">
    <property type="entry name" value="RGS_sf"/>
</dbReference>
<dbReference type="Gene3D" id="1.10.167.10">
    <property type="entry name" value="Regulator of G-protein Signalling 4, domain 2"/>
    <property type="match status" value="1"/>
</dbReference>
<dbReference type="InterPro" id="IPR036871">
    <property type="entry name" value="PX_dom_sf"/>
</dbReference>
<reference evidence="6 7" key="1">
    <citation type="journal article" date="2018" name="J. Allergy Clin. Immunol.">
        <title>High-quality assembly of Dermatophagoides pteronyssinus genome and transcriptome reveals a wide range of novel allergens.</title>
        <authorList>
            <person name="Liu X.Y."/>
            <person name="Yang K.Y."/>
            <person name="Wang M.Q."/>
            <person name="Kwok J.S."/>
            <person name="Zeng X."/>
            <person name="Yang Z."/>
            <person name="Xiao X.J."/>
            <person name="Lau C.P."/>
            <person name="Li Y."/>
            <person name="Huang Z.M."/>
            <person name="Ba J.G."/>
            <person name="Yim A.K."/>
            <person name="Ouyang C.Y."/>
            <person name="Ngai S.M."/>
            <person name="Chan T.F."/>
            <person name="Leung E.L."/>
            <person name="Liu L."/>
            <person name="Liu Z.G."/>
            <person name="Tsui S.K."/>
        </authorList>
    </citation>
    <scope>NUCLEOTIDE SEQUENCE [LARGE SCALE GENOMIC DNA]</scope>
    <source>
        <strain evidence="6">Derp</strain>
    </source>
</reference>
<proteinExistence type="predicted"/>
<dbReference type="PANTHER" id="PTHR22775">
    <property type="entry name" value="SORTING NEXIN"/>
    <property type="match status" value="1"/>
</dbReference>
<reference evidence="6 7" key="2">
    <citation type="journal article" date="2022" name="Mol. Biol. Evol.">
        <title>Comparative Genomics Reveals Insights into the Divergent Evolution of Astigmatic Mites and Household Pest Adaptations.</title>
        <authorList>
            <person name="Xiong Q."/>
            <person name="Wan A.T."/>
            <person name="Liu X."/>
            <person name="Fung C.S."/>
            <person name="Xiao X."/>
            <person name="Malainual N."/>
            <person name="Hou J."/>
            <person name="Wang L."/>
            <person name="Wang M."/>
            <person name="Yang K.Y."/>
            <person name="Cui Y."/>
            <person name="Leung E.L."/>
            <person name="Nong W."/>
            <person name="Shin S.K."/>
            <person name="Au S.W."/>
            <person name="Jeong K.Y."/>
            <person name="Chew F.T."/>
            <person name="Hui J.H."/>
            <person name="Leung T.F."/>
            <person name="Tungtrongchitr A."/>
            <person name="Zhong N."/>
            <person name="Liu Z."/>
            <person name="Tsui S.K."/>
        </authorList>
    </citation>
    <scope>NUCLEOTIDE SEQUENCE [LARGE SCALE GENOMIC DNA]</scope>
    <source>
        <strain evidence="6">Derp</strain>
    </source>
</reference>
<name>A0ABQ8JE28_DERPT</name>
<dbReference type="PROSITE" id="PS50195">
    <property type="entry name" value="PX"/>
    <property type="match status" value="1"/>
</dbReference>
<evidence type="ECO:0000259" key="5">
    <source>
        <dbReference type="PROSITE" id="PS51207"/>
    </source>
</evidence>
<feature type="domain" description="PX" evidence="4">
    <location>
        <begin position="540"/>
        <end position="662"/>
    </location>
</feature>
<dbReference type="InterPro" id="IPR001683">
    <property type="entry name" value="PX_dom"/>
</dbReference>
<dbReference type="PROSITE" id="PS50132">
    <property type="entry name" value="RGS"/>
    <property type="match status" value="1"/>
</dbReference>
<feature type="transmembrane region" description="Helical" evidence="2">
    <location>
        <begin position="7"/>
        <end position="25"/>
    </location>
</feature>
<sequence>MIISDFMFIYLFILLLMVNLSQTLLGIWSLIIYTLVIIFAFVSIKIFAHVNNEIIGLWKRPCVENLCENWLDENYFSKSITNDEMNICLECGEKNCNQHDQGLFIYEQPWKHLLIDENLNTKLEDLFEFLLEKYTSPWLMNISYNPRSILLQFKQLIRLVASSLIIRVKNHINLDEIIMNKLPGHLIQHLEMYIHGKRNARSAHFLEECVLKQYGSIVHPAVINYENELKYFKSIANLIMHTTLPPKYIQCDISKSFLNEFIACCIINPLVDILSDPDKINIIFIYLLDDRNKNYVHEKVNMKTTVNSKIHFLHRFRNDCDCEILINDIGEKMPKNLFGVRLKQIFQNEHLLFLFTRFAREENFLNYLQFSMHMDSFLALIINPELRSDQLKKLHLNLKSIYDLYFRRESRDFIDFDDDTIYEGFHNVIEDSYENVDQFRNCKSLYEAYEFVNNVLDRNAQRFFQTESYMELICGHLNIDSNSEHLDLSNKKNEFDSSMMLQNVIDNQNMHYHGNNFESIDEMNNDNDDTESFSEDLTNWRVTIPHISVHFDDITNRENYYFEIHVQKLHSANDVDESSTLMINERQFNEFYTLESKLKEFHGEEIDAISLPPRRTFVRITKQLLETHREKFEKFLQQLLSNESMKRSRLFYNFLNSPKDTFAVNFNLTKMIRNVPSKFSKEKGQHLYSFLKNFINSCEKDPVTSNGQQQSPKKQQTKNSKNSNNQINNKRRKSFIVKWPEIVLTDNDDNHYDNKHHVSFKFLYDYILTILIRFYSLSNRLKFIFFLFRPIFRHTLQGFCHYQLRKKLKQTFTAINIATMIDHLKESLKYDESIHDDDRNNDYINNHYRKINFPMNLTKNQRSELVLKLLKNFIPKWLLELFVDNEKHEEIVFIIFSLLQYRLLNKQLLYLIIDLLLNEMYPENLLKTIEYHHFYKKNNYDYFYVCQYDNI</sequence>
<dbReference type="InterPro" id="IPR044926">
    <property type="entry name" value="RGS_subdomain_2"/>
</dbReference>
<dbReference type="Pfam" id="PF00787">
    <property type="entry name" value="PX"/>
    <property type="match status" value="1"/>
</dbReference>
<keyword evidence="2" id="KW-0472">Membrane</keyword>
<feature type="compositionally biased region" description="Low complexity" evidence="1">
    <location>
        <begin position="705"/>
        <end position="727"/>
    </location>
</feature>
<dbReference type="PANTHER" id="PTHR22775:SF44">
    <property type="entry name" value="SORTING NEXIN-14"/>
    <property type="match status" value="1"/>
</dbReference>
<dbReference type="SUPFAM" id="SSF48097">
    <property type="entry name" value="Regulator of G-protein signaling, RGS"/>
    <property type="match status" value="1"/>
</dbReference>
<dbReference type="EMBL" id="NJHN03000047">
    <property type="protein sequence ID" value="KAH9420864.1"/>
    <property type="molecule type" value="Genomic_DNA"/>
</dbReference>
<dbReference type="InterPro" id="IPR016137">
    <property type="entry name" value="RGS"/>
</dbReference>
<evidence type="ECO:0000256" key="2">
    <source>
        <dbReference type="SAM" id="Phobius"/>
    </source>
</evidence>
<feature type="domain" description="RGS" evidence="3">
    <location>
        <begin position="341"/>
        <end position="440"/>
    </location>
</feature>
<feature type="region of interest" description="Disordered" evidence="1">
    <location>
        <begin position="701"/>
        <end position="727"/>
    </location>
</feature>
<evidence type="ECO:0000256" key="1">
    <source>
        <dbReference type="SAM" id="MobiDB-lite"/>
    </source>
</evidence>
<evidence type="ECO:0000313" key="7">
    <source>
        <dbReference type="Proteomes" id="UP000887458"/>
    </source>
</evidence>
<dbReference type="PROSITE" id="PS51207">
    <property type="entry name" value="PXA"/>
    <property type="match status" value="1"/>
</dbReference>
<gene>
    <name evidence="6" type="primary">SNX14</name>
    <name evidence="6" type="ORF">DERP_001298</name>
</gene>
<evidence type="ECO:0000259" key="3">
    <source>
        <dbReference type="PROSITE" id="PS50132"/>
    </source>
</evidence>
<keyword evidence="2" id="KW-1133">Transmembrane helix</keyword>
<dbReference type="SMART" id="SM00312">
    <property type="entry name" value="PX"/>
    <property type="match status" value="1"/>
</dbReference>
<organism evidence="6 7">
    <name type="scientific">Dermatophagoides pteronyssinus</name>
    <name type="common">European house dust mite</name>
    <dbReference type="NCBI Taxonomy" id="6956"/>
    <lineage>
        <taxon>Eukaryota</taxon>
        <taxon>Metazoa</taxon>
        <taxon>Ecdysozoa</taxon>
        <taxon>Arthropoda</taxon>
        <taxon>Chelicerata</taxon>
        <taxon>Arachnida</taxon>
        <taxon>Acari</taxon>
        <taxon>Acariformes</taxon>
        <taxon>Sarcoptiformes</taxon>
        <taxon>Astigmata</taxon>
        <taxon>Psoroptidia</taxon>
        <taxon>Analgoidea</taxon>
        <taxon>Pyroglyphidae</taxon>
        <taxon>Dermatophagoidinae</taxon>
        <taxon>Dermatophagoides</taxon>
    </lineage>
</organism>
<keyword evidence="2" id="KW-0812">Transmembrane</keyword>
<dbReference type="Proteomes" id="UP000887458">
    <property type="component" value="Unassembled WGS sequence"/>
</dbReference>
<dbReference type="Gene3D" id="3.30.1520.10">
    <property type="entry name" value="Phox-like domain"/>
    <property type="match status" value="1"/>
</dbReference>
<dbReference type="Pfam" id="PF02194">
    <property type="entry name" value="PXA"/>
    <property type="match status" value="1"/>
</dbReference>
<dbReference type="InterPro" id="IPR003114">
    <property type="entry name" value="Phox_assoc"/>
</dbReference>
<accession>A0ABQ8JE28</accession>
<keyword evidence="7" id="KW-1185">Reference proteome</keyword>
<feature type="domain" description="PXA" evidence="5">
    <location>
        <begin position="116"/>
        <end position="292"/>
    </location>
</feature>
<dbReference type="SMART" id="SM00313">
    <property type="entry name" value="PXA"/>
    <property type="match status" value="1"/>
</dbReference>
<evidence type="ECO:0000313" key="6">
    <source>
        <dbReference type="EMBL" id="KAH9420864.1"/>
    </source>
</evidence>
<protein>
    <submittedName>
        <fullName evidence="6">Sorting nexin-14</fullName>
    </submittedName>
</protein>
<dbReference type="SUPFAM" id="SSF64268">
    <property type="entry name" value="PX domain"/>
    <property type="match status" value="1"/>
</dbReference>
<comment type="caution">
    <text evidence="6">The sequence shown here is derived from an EMBL/GenBank/DDBJ whole genome shotgun (WGS) entry which is preliminary data.</text>
</comment>